<reference evidence="1 2" key="1">
    <citation type="journal article" date="2014" name="Antonie Van Leeuwenhoek">
        <title>Hyphomonas beringensis sp. nov. and Hyphomonas chukchiensis sp. nov., isolated from surface seawater of the Bering Sea and Chukchi Sea.</title>
        <authorList>
            <person name="Li C."/>
            <person name="Lai Q."/>
            <person name="Li G."/>
            <person name="Dong C."/>
            <person name="Wang J."/>
            <person name="Liao Y."/>
            <person name="Shao Z."/>
        </authorList>
    </citation>
    <scope>NUCLEOTIDE SEQUENCE [LARGE SCALE GENOMIC DNA]</scope>
    <source>
        <strain evidence="1 2">SCH89</strain>
    </source>
</reference>
<dbReference type="InterPro" id="IPR012659">
    <property type="entry name" value="CHP02444"/>
</dbReference>
<evidence type="ECO:0000313" key="1">
    <source>
        <dbReference type="EMBL" id="KDA00865.1"/>
    </source>
</evidence>
<dbReference type="NCBIfam" id="TIGR02444">
    <property type="entry name" value="TIGR02444 family protein"/>
    <property type="match status" value="1"/>
</dbReference>
<organism evidence="1 2">
    <name type="scientific">Hyphomonas oceanitis SCH89</name>
    <dbReference type="NCBI Taxonomy" id="1280953"/>
    <lineage>
        <taxon>Bacteria</taxon>
        <taxon>Pseudomonadati</taxon>
        <taxon>Pseudomonadota</taxon>
        <taxon>Alphaproteobacteria</taxon>
        <taxon>Hyphomonadales</taxon>
        <taxon>Hyphomonadaceae</taxon>
        <taxon>Hyphomonas</taxon>
    </lineage>
</organism>
<dbReference type="EMBL" id="ARYL01000045">
    <property type="protein sequence ID" value="KDA00865.1"/>
    <property type="molecule type" value="Genomic_DNA"/>
</dbReference>
<dbReference type="eggNOG" id="COG5589">
    <property type="taxonomic scope" value="Bacteria"/>
</dbReference>
<keyword evidence="2" id="KW-1185">Reference proteome</keyword>
<name>A0A059G2U0_9PROT</name>
<dbReference type="Pfam" id="PF09523">
    <property type="entry name" value="DUF2390"/>
    <property type="match status" value="1"/>
</dbReference>
<dbReference type="STRING" id="1280953.HOC_18344"/>
<gene>
    <name evidence="1" type="ORF">HOC_18344</name>
</gene>
<dbReference type="PATRIC" id="fig|1280953.3.peg.3671"/>
<protein>
    <recommendedName>
        <fullName evidence="3">TIGR02444 family protein</fullName>
    </recommendedName>
</protein>
<proteinExistence type="predicted"/>
<dbReference type="RefSeq" id="WP_051625083.1">
    <property type="nucleotide sequence ID" value="NZ_ARYL01000045.1"/>
</dbReference>
<dbReference type="AlphaFoldDB" id="A0A059G2U0"/>
<evidence type="ECO:0008006" key="3">
    <source>
        <dbReference type="Google" id="ProtNLM"/>
    </source>
</evidence>
<comment type="caution">
    <text evidence="1">The sequence shown here is derived from an EMBL/GenBank/DDBJ whole genome shotgun (WGS) entry which is preliminary data.</text>
</comment>
<evidence type="ECO:0000313" key="2">
    <source>
        <dbReference type="Proteomes" id="UP000024942"/>
    </source>
</evidence>
<sequence>MTKLDQTAASAFWQFSLDVYARPQVAELCLALQDEHNFDVNAVLFCLWSAQRSAAALNQSEIGEVLLRIAPINENLVHPVRGARRWVRRYIDKVTDSEEAPELTALYAALKAVELKSEGQVQSALIDLLRPASVDHQTSPESAAHASLEIYRRAIAAHEAATILLTQLVVRAFAPDAEPKISQT</sequence>
<accession>A0A059G2U0</accession>
<dbReference type="Proteomes" id="UP000024942">
    <property type="component" value="Unassembled WGS sequence"/>
</dbReference>